<feature type="region of interest" description="Disordered" evidence="1">
    <location>
        <begin position="778"/>
        <end position="797"/>
    </location>
</feature>
<feature type="region of interest" description="Disordered" evidence="1">
    <location>
        <begin position="465"/>
        <end position="706"/>
    </location>
</feature>
<dbReference type="GO" id="GO:0032467">
    <property type="term" value="P:positive regulation of cytokinesis"/>
    <property type="evidence" value="ECO:0007669"/>
    <property type="project" value="InterPro"/>
</dbReference>
<dbReference type="OMA" id="RACISCV"/>
<dbReference type="AlphaFoldDB" id="A0A139A4R0"/>
<feature type="compositionally biased region" description="Basic and acidic residues" evidence="1">
    <location>
        <begin position="41"/>
        <end position="65"/>
    </location>
</feature>
<evidence type="ECO:0000256" key="1">
    <source>
        <dbReference type="SAM" id="MobiDB-lite"/>
    </source>
</evidence>
<name>A0A139A4R0_GONPJ</name>
<protein>
    <submittedName>
        <fullName evidence="2">Uncharacterized protein</fullName>
    </submittedName>
</protein>
<organism evidence="2 3">
    <name type="scientific">Gonapodya prolifera (strain JEL478)</name>
    <name type="common">Monoblepharis prolifera</name>
    <dbReference type="NCBI Taxonomy" id="1344416"/>
    <lineage>
        <taxon>Eukaryota</taxon>
        <taxon>Fungi</taxon>
        <taxon>Fungi incertae sedis</taxon>
        <taxon>Chytridiomycota</taxon>
        <taxon>Chytridiomycota incertae sedis</taxon>
        <taxon>Monoblepharidomycetes</taxon>
        <taxon>Monoblepharidales</taxon>
        <taxon>Gonapodyaceae</taxon>
        <taxon>Gonapodya</taxon>
    </lineage>
</organism>
<feature type="compositionally biased region" description="Basic and acidic residues" evidence="1">
    <location>
        <begin position="528"/>
        <end position="555"/>
    </location>
</feature>
<feature type="compositionally biased region" description="Pro residues" evidence="1">
    <location>
        <begin position="143"/>
        <end position="155"/>
    </location>
</feature>
<reference evidence="2 3" key="1">
    <citation type="journal article" date="2015" name="Genome Biol. Evol.">
        <title>Phylogenomic analyses indicate that early fungi evolved digesting cell walls of algal ancestors of land plants.</title>
        <authorList>
            <person name="Chang Y."/>
            <person name="Wang S."/>
            <person name="Sekimoto S."/>
            <person name="Aerts A.L."/>
            <person name="Choi C."/>
            <person name="Clum A."/>
            <person name="LaButti K.M."/>
            <person name="Lindquist E.A."/>
            <person name="Yee Ngan C."/>
            <person name="Ohm R.A."/>
            <person name="Salamov A.A."/>
            <person name="Grigoriev I.V."/>
            <person name="Spatafora J.W."/>
            <person name="Berbee M.L."/>
        </authorList>
    </citation>
    <scope>NUCLEOTIDE SEQUENCE [LARGE SCALE GENOMIC DNA]</scope>
    <source>
        <strain evidence="2 3">JEL478</strain>
    </source>
</reference>
<dbReference type="PANTHER" id="PTHR21616">
    <property type="entry name" value="CENTROSOME SPINDLE POLE ASSOCIATED PROTEIN"/>
    <property type="match status" value="1"/>
</dbReference>
<feature type="region of interest" description="Disordered" evidence="1">
    <location>
        <begin position="238"/>
        <end position="288"/>
    </location>
</feature>
<evidence type="ECO:0000313" key="3">
    <source>
        <dbReference type="Proteomes" id="UP000070544"/>
    </source>
</evidence>
<dbReference type="EMBL" id="KQ965796">
    <property type="protein sequence ID" value="KXS11786.1"/>
    <property type="molecule type" value="Genomic_DNA"/>
</dbReference>
<evidence type="ECO:0000313" key="2">
    <source>
        <dbReference type="EMBL" id="KXS11786.1"/>
    </source>
</evidence>
<keyword evidence="3" id="KW-1185">Reference proteome</keyword>
<dbReference type="Proteomes" id="UP000070544">
    <property type="component" value="Unassembled WGS sequence"/>
</dbReference>
<dbReference type="GO" id="GO:0000922">
    <property type="term" value="C:spindle pole"/>
    <property type="evidence" value="ECO:0007669"/>
    <property type="project" value="InterPro"/>
</dbReference>
<feature type="compositionally biased region" description="Pro residues" evidence="1">
    <location>
        <begin position="203"/>
        <end position="220"/>
    </location>
</feature>
<feature type="region of interest" description="Disordered" evidence="1">
    <location>
        <begin position="1"/>
        <end position="155"/>
    </location>
</feature>
<feature type="compositionally biased region" description="Basic and acidic residues" evidence="1">
    <location>
        <begin position="465"/>
        <end position="510"/>
    </location>
</feature>
<dbReference type="InterPro" id="IPR026708">
    <property type="entry name" value="CSPP1"/>
</dbReference>
<feature type="compositionally biased region" description="Polar residues" evidence="1">
    <location>
        <begin position="25"/>
        <end position="34"/>
    </location>
</feature>
<dbReference type="PRINTS" id="PR01217">
    <property type="entry name" value="PRICHEXTENSN"/>
</dbReference>
<feature type="compositionally biased region" description="Low complexity" evidence="1">
    <location>
        <begin position="632"/>
        <end position="651"/>
    </location>
</feature>
<feature type="compositionally biased region" description="Basic and acidic residues" evidence="1">
    <location>
        <begin position="275"/>
        <end position="288"/>
    </location>
</feature>
<feature type="compositionally biased region" description="Low complexity" evidence="1">
    <location>
        <begin position="131"/>
        <end position="142"/>
    </location>
</feature>
<feature type="compositionally biased region" description="Pro residues" evidence="1">
    <location>
        <begin position="574"/>
        <end position="589"/>
    </location>
</feature>
<feature type="compositionally biased region" description="Low complexity" evidence="1">
    <location>
        <begin position="9"/>
        <end position="23"/>
    </location>
</feature>
<dbReference type="PANTHER" id="PTHR21616:SF3">
    <property type="match status" value="1"/>
</dbReference>
<feature type="region of interest" description="Disordered" evidence="1">
    <location>
        <begin position="849"/>
        <end position="871"/>
    </location>
</feature>
<gene>
    <name evidence="2" type="ORF">M427DRAFT_72552</name>
</gene>
<feature type="compositionally biased region" description="Pro residues" evidence="1">
    <location>
        <begin position="254"/>
        <end position="266"/>
    </location>
</feature>
<feature type="region of interest" description="Disordered" evidence="1">
    <location>
        <begin position="203"/>
        <end position="226"/>
    </location>
</feature>
<feature type="compositionally biased region" description="Polar residues" evidence="1">
    <location>
        <begin position="783"/>
        <end position="794"/>
    </location>
</feature>
<feature type="compositionally biased region" description="Polar residues" evidence="1">
    <location>
        <begin position="611"/>
        <end position="626"/>
    </location>
</feature>
<dbReference type="OrthoDB" id="10683450at2759"/>
<feature type="compositionally biased region" description="Basic and acidic residues" evidence="1">
    <location>
        <begin position="241"/>
        <end position="250"/>
    </location>
</feature>
<accession>A0A139A4R0</accession>
<proteinExistence type="predicted"/>
<dbReference type="GO" id="GO:0005874">
    <property type="term" value="C:microtubule"/>
    <property type="evidence" value="ECO:0007669"/>
    <property type="project" value="InterPro"/>
</dbReference>
<dbReference type="STRING" id="1344416.A0A139A4R0"/>
<sequence>MSPGASPQASPARGADAGAAVADTRQGQQYSPQQAPWGREAPWEGKEEPYPWGADADRTKAEQRKSQYGSELRLQMAEAEERKKRERGGRRGGSARPPNPPTDSAFPPRPPTSTSAPYPNSTFPPYPPSSPSLFSQHTAYPPTSQPPAAPPPPPNPYAYFPWPMPFAPPPTYTTPFPPSYPPYTSAMPMAGYPPAYPPYGFPPYSQPPPLLQQQPMPLPPIQQGFDGRDANSPGLWYGDGGGRRMVDSRYDPSLSPPPPSRPPAAAPAPFLGIGEHQEKRSRDAKSRYAEELEKKLQEMESYTPFGRGGAGAPLRARDGSVITNIAALKKQTDLADEMGVVLDKTGMLQMEAAGGGGGGGVAGSGVGAAMGGMGMGMGGAQYTAGPVDLGGMPGGMVAPADSYTALGPLGGFPPPPAAAKSHLRGSMPLDGMAPWQKEEAARKAKEKQEMQDALRAQIVAKEHAKALAESQVRAEEQKEADRLAREQRELQERHRIEKEEEARREEEKAAAKAGGKGGGDGGKKVPMNKKEAEEEARKRLEEAHLKAKEEAERLKKEKRLAKLRGGGSGDDPAPAMPPPAPRAPSPPIPTLRGKDSTATARSESPPVPAVRNQQNPPAEQPMRSQSPPLPPQRNRQTSRPSSRPSSVLRSSVADRVTGQNSDAPRYQAPPARTEQVQVTLLPPQREPERDGSAGMMARRGQDKGALLKQLESIREELQKVQDKVQKDISRDDARVRARNLELGDPYLAMADTAPVGGRSSVYSDASLQRPRQTVHFTGVPQLPTRTTPPWQSQMGSGGYQPRPMGQVGAMSSLPKLPPIGRHDRNFESLESDSTLMPIPEQMMPFPLTGAASFRQEYRPSSSKSSLAALEQRTQKRLELIAT</sequence>
<feature type="compositionally biased region" description="Pro residues" evidence="1">
    <location>
        <begin position="97"/>
        <end position="111"/>
    </location>
</feature>